<protein>
    <submittedName>
        <fullName evidence="1">Uncharacterized protein</fullName>
    </submittedName>
</protein>
<comment type="caution">
    <text evidence="1">The sequence shown here is derived from an EMBL/GenBank/DDBJ whole genome shotgun (WGS) entry which is preliminary data.</text>
</comment>
<dbReference type="AlphaFoldDB" id="A0A0M8P484"/>
<evidence type="ECO:0000313" key="1">
    <source>
        <dbReference type="EMBL" id="KOS45106.1"/>
    </source>
</evidence>
<keyword evidence="2" id="KW-1185">Reference proteome</keyword>
<name>A0A0M8P484_9EURO</name>
<reference evidence="1 2" key="1">
    <citation type="submission" date="2015-08" db="EMBL/GenBank/DDBJ databases">
        <title>Genome sequencing of Penicillium nordicum.</title>
        <authorList>
            <person name="Nguyen H.D."/>
            <person name="Seifert K.A."/>
        </authorList>
    </citation>
    <scope>NUCLEOTIDE SEQUENCE [LARGE SCALE GENOMIC DNA]</scope>
    <source>
        <strain evidence="1 2">DAOMC 185683</strain>
    </source>
</reference>
<organism evidence="1 2">
    <name type="scientific">Penicillium nordicum</name>
    <dbReference type="NCBI Taxonomy" id="229535"/>
    <lineage>
        <taxon>Eukaryota</taxon>
        <taxon>Fungi</taxon>
        <taxon>Dikarya</taxon>
        <taxon>Ascomycota</taxon>
        <taxon>Pezizomycotina</taxon>
        <taxon>Eurotiomycetes</taxon>
        <taxon>Eurotiomycetidae</taxon>
        <taxon>Eurotiales</taxon>
        <taxon>Aspergillaceae</taxon>
        <taxon>Penicillium</taxon>
    </lineage>
</organism>
<sequence>MKECIKREKQRWGEKKKKCRERSRGILIEAGSMQTSDPFPNRLSRHTQLGIVALHQTKKESKQRTILTCDKHVRIVDRDTYQIHATFDLIIIGLYCLSAFNTAFSKHILVN</sequence>
<evidence type="ECO:0000313" key="2">
    <source>
        <dbReference type="Proteomes" id="UP000037696"/>
    </source>
</evidence>
<dbReference type="Proteomes" id="UP000037696">
    <property type="component" value="Unassembled WGS sequence"/>
</dbReference>
<gene>
    <name evidence="1" type="ORF">ACN38_g3944</name>
</gene>
<accession>A0A0M8P484</accession>
<proteinExistence type="predicted"/>
<dbReference type="EMBL" id="LHQQ01000049">
    <property type="protein sequence ID" value="KOS45106.1"/>
    <property type="molecule type" value="Genomic_DNA"/>
</dbReference>